<dbReference type="EMBL" id="MU267693">
    <property type="protein sequence ID" value="KAH7910995.1"/>
    <property type="molecule type" value="Genomic_DNA"/>
</dbReference>
<accession>A0ACB8AC67</accession>
<sequence>MNDHDQRLSAASSDLLASLLHSHPTSIEILPGDASLWAHQPSPADAIDAGSSTYPFLFIENNLGIPQKVLYSTYILAVQRFTQCKKRDLAVASRSAILELKSTSAIIILANPAHHTALNARRRLVLCAYSYPADTHDPSEDAGCLRAEDELAFTAALLSSRHCAKEAGLWSYRRWLMQRIYPSESDACAACSISCDRFLALRIPPDVLRTELRIVTRACELYPRNYFAWMHRSICMQGVLHHIAALHRPHSPNPDDKEAHVHDEYLDIITAEISTTKRWIEQHVADASAVHYLVTLVHSVQSHSSYVSNQELPSGNLSLASHAMSLLRAFPVHEALWAYIRGAVVVERSGTAFVELSSAFSGSSTVFAEARAPGEDKDKYALLDSVRAFAFEKVLTPIGDANDSEYQVVAVHAARFIEWLRRTGTNG</sequence>
<gene>
    <name evidence="1" type="ORF">BJ138DRAFT_1186992</name>
</gene>
<dbReference type="Proteomes" id="UP000790377">
    <property type="component" value="Unassembled WGS sequence"/>
</dbReference>
<comment type="caution">
    <text evidence="1">The sequence shown here is derived from an EMBL/GenBank/DDBJ whole genome shotgun (WGS) entry which is preliminary data.</text>
</comment>
<evidence type="ECO:0000313" key="2">
    <source>
        <dbReference type="Proteomes" id="UP000790377"/>
    </source>
</evidence>
<organism evidence="1 2">
    <name type="scientific">Hygrophoropsis aurantiaca</name>
    <dbReference type="NCBI Taxonomy" id="72124"/>
    <lineage>
        <taxon>Eukaryota</taxon>
        <taxon>Fungi</taxon>
        <taxon>Dikarya</taxon>
        <taxon>Basidiomycota</taxon>
        <taxon>Agaricomycotina</taxon>
        <taxon>Agaricomycetes</taxon>
        <taxon>Agaricomycetidae</taxon>
        <taxon>Boletales</taxon>
        <taxon>Coniophorineae</taxon>
        <taxon>Hygrophoropsidaceae</taxon>
        <taxon>Hygrophoropsis</taxon>
    </lineage>
</organism>
<reference evidence="1" key="1">
    <citation type="journal article" date="2021" name="New Phytol.">
        <title>Evolutionary innovations through gain and loss of genes in the ectomycorrhizal Boletales.</title>
        <authorList>
            <person name="Wu G."/>
            <person name="Miyauchi S."/>
            <person name="Morin E."/>
            <person name="Kuo A."/>
            <person name="Drula E."/>
            <person name="Varga T."/>
            <person name="Kohler A."/>
            <person name="Feng B."/>
            <person name="Cao Y."/>
            <person name="Lipzen A."/>
            <person name="Daum C."/>
            <person name="Hundley H."/>
            <person name="Pangilinan J."/>
            <person name="Johnson J."/>
            <person name="Barry K."/>
            <person name="LaButti K."/>
            <person name="Ng V."/>
            <person name="Ahrendt S."/>
            <person name="Min B."/>
            <person name="Choi I.G."/>
            <person name="Park H."/>
            <person name="Plett J.M."/>
            <person name="Magnuson J."/>
            <person name="Spatafora J.W."/>
            <person name="Nagy L.G."/>
            <person name="Henrissat B."/>
            <person name="Grigoriev I.V."/>
            <person name="Yang Z.L."/>
            <person name="Xu J."/>
            <person name="Martin F.M."/>
        </authorList>
    </citation>
    <scope>NUCLEOTIDE SEQUENCE</scope>
    <source>
        <strain evidence="1">ATCC 28755</strain>
    </source>
</reference>
<keyword evidence="2" id="KW-1185">Reference proteome</keyword>
<name>A0ACB8AC67_9AGAM</name>
<protein>
    <submittedName>
        <fullName evidence="1">Uncharacterized protein</fullName>
    </submittedName>
</protein>
<proteinExistence type="predicted"/>
<evidence type="ECO:0000313" key="1">
    <source>
        <dbReference type="EMBL" id="KAH7910995.1"/>
    </source>
</evidence>